<evidence type="ECO:0000256" key="1">
    <source>
        <dbReference type="ARBA" id="ARBA00023239"/>
    </source>
</evidence>
<evidence type="ECO:0000313" key="3">
    <source>
        <dbReference type="EMBL" id="SUZ92148.1"/>
    </source>
</evidence>
<dbReference type="GO" id="GO:0019748">
    <property type="term" value="P:secondary metabolic process"/>
    <property type="evidence" value="ECO:0007669"/>
    <property type="project" value="TreeGrafter"/>
</dbReference>
<dbReference type="InterPro" id="IPR032466">
    <property type="entry name" value="Metal_Hydrolase"/>
</dbReference>
<name>A0A381RMH3_9ZZZZ</name>
<feature type="domain" description="Amidohydrolase-related" evidence="2">
    <location>
        <begin position="4"/>
        <end position="334"/>
    </location>
</feature>
<dbReference type="PANTHER" id="PTHR21240">
    <property type="entry name" value="2-AMINO-3-CARBOXYLMUCONATE-6-SEMIALDEHYDE DECARBOXYLASE"/>
    <property type="match status" value="1"/>
</dbReference>
<gene>
    <name evidence="3" type="ORF">METZ01_LOCUS45002</name>
</gene>
<organism evidence="3">
    <name type="scientific">marine metagenome</name>
    <dbReference type="NCBI Taxonomy" id="408172"/>
    <lineage>
        <taxon>unclassified sequences</taxon>
        <taxon>metagenomes</taxon>
        <taxon>ecological metagenomes</taxon>
    </lineage>
</organism>
<dbReference type="EMBL" id="UINC01002035">
    <property type="protein sequence ID" value="SUZ92148.1"/>
    <property type="molecule type" value="Genomic_DNA"/>
</dbReference>
<reference evidence="3" key="1">
    <citation type="submission" date="2018-05" db="EMBL/GenBank/DDBJ databases">
        <authorList>
            <person name="Lanie J.A."/>
            <person name="Ng W.-L."/>
            <person name="Kazmierczak K.M."/>
            <person name="Andrzejewski T.M."/>
            <person name="Davidsen T.M."/>
            <person name="Wayne K.J."/>
            <person name="Tettelin H."/>
            <person name="Glass J.I."/>
            <person name="Rusch D."/>
            <person name="Podicherti R."/>
            <person name="Tsui H.-C.T."/>
            <person name="Winkler M.E."/>
        </authorList>
    </citation>
    <scope>NUCLEOTIDE SEQUENCE</scope>
</reference>
<dbReference type="GO" id="GO:0005737">
    <property type="term" value="C:cytoplasm"/>
    <property type="evidence" value="ECO:0007669"/>
    <property type="project" value="TreeGrafter"/>
</dbReference>
<protein>
    <recommendedName>
        <fullName evidence="2">Amidohydrolase-related domain-containing protein</fullName>
    </recommendedName>
</protein>
<keyword evidence="1" id="KW-0456">Lyase</keyword>
<evidence type="ECO:0000259" key="2">
    <source>
        <dbReference type="Pfam" id="PF04909"/>
    </source>
</evidence>
<dbReference type="SUPFAM" id="SSF51556">
    <property type="entry name" value="Metallo-dependent hydrolases"/>
    <property type="match status" value="1"/>
</dbReference>
<sequence length="335" mass="38001">MKVIDSHAHVTAPQELYAYKASLLSHRGAHGPGRLKISDEMIIAALNTPTFNTVSHLEQLKEVGTDMQLVSPRPYTMMHSEKPEKLVRWYIKEVNNVIHRQCKLFPEMFRGIAGLPQNMGVSPENSISELERCVKELGFIGCLLNPDPNEGLGPAPPGLGDEYWYPIYEKLVELDVPALVHSASCRSPREPYSLHFINEESIAIVSLISSTVFEDFPGLKIIISHGGGAIPYQIGRYRAMWSRRHDEAFEDTLRKHFYFDTCLYTQESLELLFRWVGTDRCMFGSEKPGIGTAKDPKTGEWIDDVKKKIDAIEWLTDADRQQVYEGTATKVYKLK</sequence>
<accession>A0A381RMH3</accession>
<dbReference type="PANTHER" id="PTHR21240:SF28">
    <property type="entry name" value="ISO-OROTATE DECARBOXYLASE (EUROFUNG)"/>
    <property type="match status" value="1"/>
</dbReference>
<dbReference type="Gene3D" id="3.20.20.140">
    <property type="entry name" value="Metal-dependent hydrolases"/>
    <property type="match status" value="1"/>
</dbReference>
<dbReference type="GO" id="GO:0016831">
    <property type="term" value="F:carboxy-lyase activity"/>
    <property type="evidence" value="ECO:0007669"/>
    <property type="project" value="InterPro"/>
</dbReference>
<dbReference type="InterPro" id="IPR006680">
    <property type="entry name" value="Amidohydro-rel"/>
</dbReference>
<dbReference type="AlphaFoldDB" id="A0A381RMH3"/>
<dbReference type="InterPro" id="IPR032465">
    <property type="entry name" value="ACMSD"/>
</dbReference>
<dbReference type="Pfam" id="PF04909">
    <property type="entry name" value="Amidohydro_2"/>
    <property type="match status" value="1"/>
</dbReference>
<dbReference type="GO" id="GO:0016787">
    <property type="term" value="F:hydrolase activity"/>
    <property type="evidence" value="ECO:0007669"/>
    <property type="project" value="InterPro"/>
</dbReference>
<proteinExistence type="predicted"/>